<dbReference type="InterPro" id="IPR050696">
    <property type="entry name" value="FtsA/MreB"/>
</dbReference>
<name>A0A8D4N949_9GAMM</name>
<accession>A0A8D4N949</accession>
<dbReference type="Proteomes" id="UP000265864">
    <property type="component" value="Chromosome"/>
</dbReference>
<dbReference type="Pfam" id="PF11104">
    <property type="entry name" value="PilM_2"/>
    <property type="match status" value="1"/>
</dbReference>
<sequence>MDTFFYSLSTRRSTKMHTQYWQVGLDIQMEAIRALAVVRRRYGWQLRYWWHQTLPSGALREGILQQPDVVSDKLKLLRKQLPRHISLRIALPAQRILQQTIPLPDRRLREPERTGFINAEASKLFPVNSQELALDYRAEVGSELLITAARQSEIHQWQACLQQANLPSPVIDITPCALRYMATAAGLSGTYWLVHRLAHEWLWVSSSEMPFIFGVVPIEIDEIQECDCVRSFNPLIANPLTALLAQLHTHHPQPNDNPVKVYYSSMMDESPPENTTRWSPFAAFAQYQPPLPSSPAAFMLAGGLALRPADY</sequence>
<dbReference type="Gene3D" id="3.30.1490.300">
    <property type="match status" value="1"/>
</dbReference>
<dbReference type="EMBL" id="CP032482">
    <property type="protein sequence ID" value="AYD45638.1"/>
    <property type="molecule type" value="Genomic_DNA"/>
</dbReference>
<reference evidence="1 2" key="1">
    <citation type="submission" date="2018-09" db="EMBL/GenBank/DDBJ databases">
        <title>Yersinia kristensenii subsp. rochesterensis subsp. nov., Isolated from Human Feces.</title>
        <authorList>
            <person name="Cunningham S.A."/>
            <person name="Jeraldo P."/>
            <person name="Patel R."/>
        </authorList>
    </citation>
    <scope>NUCLEOTIDE SEQUENCE [LARGE SCALE GENOMIC DNA]</scope>
    <source>
        <strain evidence="1 2">ATCC BAA-2637</strain>
    </source>
</reference>
<protein>
    <submittedName>
        <fullName evidence="1">Pilus assembly protein HofM</fullName>
    </submittedName>
</protein>
<proteinExistence type="predicted"/>
<gene>
    <name evidence="1" type="ORF">DXZ79_19315</name>
</gene>
<evidence type="ECO:0000313" key="2">
    <source>
        <dbReference type="Proteomes" id="UP000265864"/>
    </source>
</evidence>
<dbReference type="InterPro" id="IPR005883">
    <property type="entry name" value="PilM"/>
</dbReference>
<organism evidence="1 2">
    <name type="scientific">Yersinia rochesterensis</name>
    <dbReference type="NCBI Taxonomy" id="1604335"/>
    <lineage>
        <taxon>Bacteria</taxon>
        <taxon>Pseudomonadati</taxon>
        <taxon>Pseudomonadota</taxon>
        <taxon>Gammaproteobacteria</taxon>
        <taxon>Enterobacterales</taxon>
        <taxon>Yersiniaceae</taxon>
        <taxon>Yersinia</taxon>
    </lineage>
</organism>
<dbReference type="Gene3D" id="3.30.420.40">
    <property type="match status" value="1"/>
</dbReference>
<dbReference type="AlphaFoldDB" id="A0A8D4N949"/>
<evidence type="ECO:0000313" key="1">
    <source>
        <dbReference type="EMBL" id="AYD45638.1"/>
    </source>
</evidence>
<dbReference type="PANTHER" id="PTHR32432">
    <property type="entry name" value="CELL DIVISION PROTEIN FTSA-RELATED"/>
    <property type="match status" value="1"/>
</dbReference>
<dbReference type="PANTHER" id="PTHR32432:SF3">
    <property type="entry name" value="ETHANOLAMINE UTILIZATION PROTEIN EUTJ"/>
    <property type="match status" value="1"/>
</dbReference>
<dbReference type="InterPro" id="IPR043129">
    <property type="entry name" value="ATPase_NBD"/>
</dbReference>
<dbReference type="SUPFAM" id="SSF53067">
    <property type="entry name" value="Actin-like ATPase domain"/>
    <property type="match status" value="1"/>
</dbReference>